<reference evidence="2 3" key="1">
    <citation type="submission" date="2018-08" db="EMBL/GenBank/DDBJ databases">
        <title>Recombination of ecologically and evolutionarily significant loci maintains genetic cohesion in the Pseudomonas syringae species complex.</title>
        <authorList>
            <person name="Dillon M."/>
            <person name="Thakur S."/>
            <person name="Almeida R.N.D."/>
            <person name="Weir B.S."/>
            <person name="Guttman D.S."/>
        </authorList>
    </citation>
    <scope>NUCLEOTIDE SEQUENCE [LARGE SCALE GENOMIC DNA]</scope>
    <source>
        <strain evidence="2 3">ICMP 8902</strain>
    </source>
</reference>
<feature type="transmembrane region" description="Helical" evidence="1">
    <location>
        <begin position="296"/>
        <end position="318"/>
    </location>
</feature>
<keyword evidence="1" id="KW-1133">Transmembrane helix</keyword>
<gene>
    <name evidence="2" type="ORF">ALQ33_200162</name>
</gene>
<feature type="transmembrane region" description="Helical" evidence="1">
    <location>
        <begin position="202"/>
        <end position="223"/>
    </location>
</feature>
<dbReference type="InterPro" id="IPR025686">
    <property type="entry name" value="Glucos_trans_II"/>
</dbReference>
<dbReference type="Pfam" id="PF14264">
    <property type="entry name" value="Glucos_trans_II"/>
    <property type="match status" value="1"/>
</dbReference>
<evidence type="ECO:0000313" key="3">
    <source>
        <dbReference type="Proteomes" id="UP000279372"/>
    </source>
</evidence>
<organism evidence="2 3">
    <name type="scientific">Pseudomonas syringae pv. philadelphi</name>
    <dbReference type="NCBI Taxonomy" id="251706"/>
    <lineage>
        <taxon>Bacteria</taxon>
        <taxon>Pseudomonadati</taxon>
        <taxon>Pseudomonadota</taxon>
        <taxon>Gammaproteobacteria</taxon>
        <taxon>Pseudomonadales</taxon>
        <taxon>Pseudomonadaceae</taxon>
        <taxon>Pseudomonas</taxon>
    </lineage>
</organism>
<feature type="transmembrane region" description="Helical" evidence="1">
    <location>
        <begin position="260"/>
        <end position="284"/>
    </location>
</feature>
<feature type="transmembrane region" description="Helical" evidence="1">
    <location>
        <begin position="325"/>
        <end position="342"/>
    </location>
</feature>
<proteinExistence type="predicted"/>
<sequence>MIIIRALNKALSWEHSFLLLLGASLLYIVPLLMADQTYADDYWRSQLAQGRWTEQGRPGVSLLYMALGFSSGAINLFPLPLLLTTGLLAVSLTRLAHHYFNSPTALNCLIVLPVLYNPFFLQNLSYQYDGPGMVLSLCLVVEALLRTAPKPPKNNWKAALWVAAALALYQPALNVLAGLYGIEFIRNVATKNSFNALLSSLSSHLVTCVAGLLIYAGLAIPFVRGSRSHLLTIDKHAWQELQDRLHFLVQQIALLGHGDVLAAIALTLTLVAAVKFISIAITILHYPGSLFRRAGIFLIFLAIVPLLMFLVSGTTLMLEDFIQDARTLTGFSTLLVAALYLYERSCPPRTLLPRLFIILPLASMLSFSFIYGNVLSAHKELGQHVARSIAYDVDTLSRARTLERIHFRGFYLQNWLPAMQATSNALPVLGYLLNIHYLTLPEALPRTGITRIPKYTEPPVGEHLPPPILIRQLYRFHLSETTGYLVLKNINPPQNYHPTH</sequence>
<evidence type="ECO:0000256" key="1">
    <source>
        <dbReference type="SAM" id="Phobius"/>
    </source>
</evidence>
<feature type="transmembrane region" description="Helical" evidence="1">
    <location>
        <begin position="104"/>
        <end position="124"/>
    </location>
</feature>
<accession>A0A3M3YJP1</accession>
<keyword evidence="1" id="KW-0812">Transmembrane</keyword>
<evidence type="ECO:0008006" key="4">
    <source>
        <dbReference type="Google" id="ProtNLM"/>
    </source>
</evidence>
<feature type="transmembrane region" description="Helical" evidence="1">
    <location>
        <begin position="354"/>
        <end position="374"/>
    </location>
</feature>
<dbReference type="Proteomes" id="UP000279372">
    <property type="component" value="Unassembled WGS sequence"/>
</dbReference>
<keyword evidence="1" id="KW-0472">Membrane</keyword>
<feature type="transmembrane region" description="Helical" evidence="1">
    <location>
        <begin position="160"/>
        <end position="182"/>
    </location>
</feature>
<protein>
    <recommendedName>
        <fullName evidence="4">GtrC</fullName>
    </recommendedName>
</protein>
<name>A0A3M3YJP1_9PSED</name>
<comment type="caution">
    <text evidence="2">The sequence shown here is derived from an EMBL/GenBank/DDBJ whole genome shotgun (WGS) entry which is preliminary data.</text>
</comment>
<evidence type="ECO:0000313" key="2">
    <source>
        <dbReference type="EMBL" id="RMO82426.1"/>
    </source>
</evidence>
<dbReference type="EMBL" id="RBQB01000301">
    <property type="protein sequence ID" value="RMO82426.1"/>
    <property type="molecule type" value="Genomic_DNA"/>
</dbReference>
<dbReference type="RefSeq" id="WP_183132170.1">
    <property type="nucleotide sequence ID" value="NZ_RBQB01000301.1"/>
</dbReference>
<dbReference type="AlphaFoldDB" id="A0A3M3YJP1"/>
<feature type="transmembrane region" description="Helical" evidence="1">
    <location>
        <begin position="63"/>
        <end position="92"/>
    </location>
</feature>